<gene>
    <name evidence="1" type="ORF">QFC19_004547</name>
</gene>
<name>A0ACC2VVV4_9TREE</name>
<accession>A0ACC2VVV4</accession>
<dbReference type="EMBL" id="JASBWR010000048">
    <property type="protein sequence ID" value="KAJ9102990.1"/>
    <property type="molecule type" value="Genomic_DNA"/>
</dbReference>
<dbReference type="Proteomes" id="UP001241377">
    <property type="component" value="Unassembled WGS sequence"/>
</dbReference>
<reference evidence="1" key="1">
    <citation type="submission" date="2023-04" db="EMBL/GenBank/DDBJ databases">
        <title>Draft Genome sequencing of Naganishia species isolated from polar environments using Oxford Nanopore Technology.</title>
        <authorList>
            <person name="Leo P."/>
            <person name="Venkateswaran K."/>
        </authorList>
    </citation>
    <scope>NUCLEOTIDE SEQUENCE</scope>
    <source>
        <strain evidence="1">MNA-CCFEE 5261</strain>
    </source>
</reference>
<sequence length="755" mass="83363">MSHHRPRPTQYMHDSHDFGNDGDGEGDRGMTESSSGFVTSDNELTDEHEGYADGGSYGGSKYAYAVEQEADEGHEATRSSDPSVYVQPSLERGKRPTRKSSSKNLFLTAFSSSTRKSSSSSTGGSSIKQKLFIAALTILGLFLLGTIIVLSTIQRYFHIDDWAYLSESEIGGWQDGDGDTGMRGLIPPLKDLDVGNSTAVGQARWNQTKGADEDNVWGPNGKGTGGYWMRQDWDGQVQDTQSWNRLYNVSSRSGERIPRIIHQTWKSDVLPEKWRKIWMECREGMPDYEYMLWTDEQSRRFIAEHYPQFLSMFDGYEYPIQRADAIRYFILHHFGGIYMDLDIGCRRRLEPLISGDWDVLLPRTKPVGVSNDLIFSAKRHPFMEATIHGLIAFDHRYVTNYPTVMFSTGPMFLSAQYGLYSSAHPLTPTHPRPQIRILPKSLYGKNAKPEEAPHSFFAHYYGSSWHSDDAGFITFLGTSGKLLMYIGMAVFILGGLRYFLVRRSGKGVRSGKRGLRRLIVGDIIGGAGARGGTSNDGSGAYHMVSLLPTSSASASRAVTPSSAHSDDETITSEGTEDGRAQVILDAVRRAGNFILAAPATLLTSNSSRRTNGGETNNHRSGVLYFLPAFFAPLSASETTAAAAGGSGRLGRRARTASMASMLPSSRTSRAAGGRRSRQSSYAQSRLESGDYQPQQQHYHHPQPHSLANGAVHEEDERQALHPAPPPYETATTMTNEHGAEDPTMAEVDLFLKSQE</sequence>
<comment type="caution">
    <text evidence="1">The sequence shown here is derived from an EMBL/GenBank/DDBJ whole genome shotgun (WGS) entry which is preliminary data.</text>
</comment>
<proteinExistence type="predicted"/>
<evidence type="ECO:0000313" key="1">
    <source>
        <dbReference type="EMBL" id="KAJ9102990.1"/>
    </source>
</evidence>
<protein>
    <submittedName>
        <fullName evidence="1">Uncharacterized protein</fullName>
    </submittedName>
</protein>
<evidence type="ECO:0000313" key="2">
    <source>
        <dbReference type="Proteomes" id="UP001241377"/>
    </source>
</evidence>
<keyword evidence="2" id="KW-1185">Reference proteome</keyword>
<organism evidence="1 2">
    <name type="scientific">Naganishia cerealis</name>
    <dbReference type="NCBI Taxonomy" id="610337"/>
    <lineage>
        <taxon>Eukaryota</taxon>
        <taxon>Fungi</taxon>
        <taxon>Dikarya</taxon>
        <taxon>Basidiomycota</taxon>
        <taxon>Agaricomycotina</taxon>
        <taxon>Tremellomycetes</taxon>
        <taxon>Filobasidiales</taxon>
        <taxon>Filobasidiaceae</taxon>
        <taxon>Naganishia</taxon>
    </lineage>
</organism>